<dbReference type="KEGG" id="thf:MA03_07700"/>
<dbReference type="PATRIC" id="fig|1550241.5.peg.1596"/>
<reference evidence="1 2" key="1">
    <citation type="journal article" date="2015" name="Stand. Genomic Sci.">
        <title>Complete genome sequence of and proposal of Thermofilum uzonense sp. nov. a novel hyperthermophilic crenarchaeon and emended description of the genus Thermofilum.</title>
        <authorList>
            <person name="Toshchakov S.V."/>
            <person name="Korzhenkov A.A."/>
            <person name="Samarov N.I."/>
            <person name="Mazunin I.O."/>
            <person name="Mozhey O.I."/>
            <person name="Shmyr I.S."/>
            <person name="Derbikova K.S."/>
            <person name="Taranov E.A."/>
            <person name="Dominova I.N."/>
            <person name="Bonch-Osmolovskaya E.A."/>
            <person name="Patrushev M.V."/>
            <person name="Podosokorskaya O.A."/>
            <person name="Kublanov I.V."/>
        </authorList>
    </citation>
    <scope>NUCLEOTIDE SEQUENCE [LARGE SCALE GENOMIC DNA]</scope>
    <source>
        <strain evidence="1 2">1807-2</strain>
    </source>
</reference>
<dbReference type="HOGENOM" id="CLU_1297543_0_0_2"/>
<name>A0A0F7FIG0_9CREN</name>
<organism evidence="1 2">
    <name type="scientific">Infirmifilum uzonense</name>
    <dbReference type="NCBI Taxonomy" id="1550241"/>
    <lineage>
        <taxon>Archaea</taxon>
        <taxon>Thermoproteota</taxon>
        <taxon>Thermoprotei</taxon>
        <taxon>Thermofilales</taxon>
        <taxon>Thermofilaceae</taxon>
        <taxon>Infirmifilum</taxon>
    </lineage>
</organism>
<dbReference type="STRING" id="1550241.MA03_07700"/>
<gene>
    <name evidence="1" type="ORF">MA03_07700</name>
</gene>
<dbReference type="Proteomes" id="UP000067434">
    <property type="component" value="Chromosome"/>
</dbReference>
<evidence type="ECO:0000313" key="2">
    <source>
        <dbReference type="Proteomes" id="UP000067434"/>
    </source>
</evidence>
<accession>A0A0F7FIG0</accession>
<sequence length="212" mass="24267">MKQLNDVVTGRFSTGHAWRILSAVSLDFNLTHETRTRIIEEYEILLRRAAKNGLRIWKKSALLAFLVYFEVKRSRPRTGLREVVKVFRLRGFKLSTGDLIHIIPVVRALGFLHDGWDGELEELLEKVAAIAPREEVRRHVRLILGRIRRFSTGRSRRNVLAAVIAVVLNRLDVRLNLYFISKALGIPYSSLRANVALVESLLLETGLEQYVG</sequence>
<protein>
    <submittedName>
        <fullName evidence="1">Uncharacterized protein</fullName>
    </submittedName>
</protein>
<dbReference type="EMBL" id="CP009961">
    <property type="protein sequence ID" value="AKG39143.1"/>
    <property type="molecule type" value="Genomic_DNA"/>
</dbReference>
<proteinExistence type="predicted"/>
<evidence type="ECO:0000313" key="1">
    <source>
        <dbReference type="EMBL" id="AKG39143.1"/>
    </source>
</evidence>
<dbReference type="AlphaFoldDB" id="A0A0F7FIG0"/>
<keyword evidence="2" id="KW-1185">Reference proteome</keyword>